<keyword evidence="2" id="KW-0808">Transferase</keyword>
<dbReference type="GO" id="GO:0016301">
    <property type="term" value="F:kinase activity"/>
    <property type="evidence" value="ECO:0007669"/>
    <property type="project" value="UniProtKB-KW"/>
</dbReference>
<sequence length="332" mass="35175">MSHRIVCFGELLLRLTAPGRERLLQTGHFDVHVGGAEANVAVSLAQFGHAVAMASTVADNELGEAATGTLRRYGVDTRHIARTPGRMGLYFLSTGAVRRPSQIVYDRAGSAFAAADPDAADWPAILRGAEWLHISGVTPAIGPNGAAAAQGAVDAARAAGVKISFDGNYRAQLWANWDGDGPAILRGLLEAASLAFINERDISLILGQSFDDRDAAYTAAFQLFPRLDTIAATTRTQYSVDHHAIDAEIATRNGHWRSRSHELVGIVDRIGGGDAFAAGVLHGLLTDMPPDHLIEFAAAASALKHSIPGDFNLASVADVEAAVDTDNLDVRR</sequence>
<evidence type="ECO:0000313" key="6">
    <source>
        <dbReference type="Proteomes" id="UP000027190"/>
    </source>
</evidence>
<dbReference type="CDD" id="cd01166">
    <property type="entry name" value="KdgK"/>
    <property type="match status" value="1"/>
</dbReference>
<reference evidence="5 6" key="1">
    <citation type="journal article" date="2014" name="Antonie Van Leeuwenhoek">
        <title>Hyphomonas beringensis sp. nov. and Hyphomonas chukchiensis sp. nov., isolated from surface seawater of the Bering Sea and Chukchi Sea.</title>
        <authorList>
            <person name="Li C."/>
            <person name="Lai Q."/>
            <person name="Li G."/>
            <person name="Dong C."/>
            <person name="Wang J."/>
            <person name="Liao Y."/>
            <person name="Shao Z."/>
        </authorList>
    </citation>
    <scope>NUCLEOTIDE SEQUENCE [LARGE SCALE GENOMIC DNA]</scope>
    <source>
        <strain evidence="5 6">BH-BN04-4</strain>
    </source>
</reference>
<feature type="domain" description="Carbohydrate kinase PfkB" evidence="4">
    <location>
        <begin position="3"/>
        <end position="304"/>
    </location>
</feature>
<protein>
    <recommendedName>
        <fullName evidence="4">Carbohydrate kinase PfkB domain-containing protein</fullName>
    </recommendedName>
</protein>
<dbReference type="STRING" id="1280947.HY30_04850"/>
<dbReference type="RefSeq" id="WP_034740125.1">
    <property type="nucleotide sequence ID" value="NZ_AWFG01000030.1"/>
</dbReference>
<dbReference type="Pfam" id="PF00294">
    <property type="entry name" value="PfkB"/>
    <property type="match status" value="1"/>
</dbReference>
<comment type="caution">
    <text evidence="5">The sequence shown here is derived from an EMBL/GenBank/DDBJ whole genome shotgun (WGS) entry which is preliminary data.</text>
</comment>
<evidence type="ECO:0000256" key="1">
    <source>
        <dbReference type="ARBA" id="ARBA00010688"/>
    </source>
</evidence>
<dbReference type="InterPro" id="IPR052700">
    <property type="entry name" value="Carb_kinase_PfkB-like"/>
</dbReference>
<dbReference type="Gene3D" id="3.40.1190.20">
    <property type="match status" value="1"/>
</dbReference>
<evidence type="ECO:0000256" key="3">
    <source>
        <dbReference type="ARBA" id="ARBA00022777"/>
    </source>
</evidence>
<organism evidence="5 6">
    <name type="scientific">Hyphomonas chukchiensis</name>
    <dbReference type="NCBI Taxonomy" id="1280947"/>
    <lineage>
        <taxon>Bacteria</taxon>
        <taxon>Pseudomonadati</taxon>
        <taxon>Pseudomonadota</taxon>
        <taxon>Alphaproteobacteria</taxon>
        <taxon>Hyphomonadales</taxon>
        <taxon>Hyphomonadaceae</taxon>
        <taxon>Hyphomonas</taxon>
    </lineage>
</organism>
<comment type="similarity">
    <text evidence="1">Belongs to the carbohydrate kinase PfkB family.</text>
</comment>
<dbReference type="InterPro" id="IPR011611">
    <property type="entry name" value="PfkB_dom"/>
</dbReference>
<dbReference type="SUPFAM" id="SSF53613">
    <property type="entry name" value="Ribokinase-like"/>
    <property type="match status" value="1"/>
</dbReference>
<keyword evidence="6" id="KW-1185">Reference proteome</keyword>
<keyword evidence="3" id="KW-0418">Kinase</keyword>
<proteinExistence type="inferred from homology"/>
<evidence type="ECO:0000256" key="2">
    <source>
        <dbReference type="ARBA" id="ARBA00022679"/>
    </source>
</evidence>
<dbReference type="OrthoDB" id="9776822at2"/>
<dbReference type="eggNOG" id="COG0524">
    <property type="taxonomic scope" value="Bacteria"/>
</dbReference>
<dbReference type="Proteomes" id="UP000027190">
    <property type="component" value="Unassembled WGS sequence"/>
</dbReference>
<evidence type="ECO:0000313" key="5">
    <source>
        <dbReference type="EMBL" id="KCZ57503.1"/>
    </source>
</evidence>
<gene>
    <name evidence="5" type="ORF">HY30_04850</name>
</gene>
<dbReference type="PANTHER" id="PTHR43320">
    <property type="entry name" value="SUGAR KINASE"/>
    <property type="match status" value="1"/>
</dbReference>
<dbReference type="AlphaFoldDB" id="A0A062UIF6"/>
<evidence type="ECO:0000259" key="4">
    <source>
        <dbReference type="Pfam" id="PF00294"/>
    </source>
</evidence>
<name>A0A062UIF6_9PROT</name>
<dbReference type="PANTHER" id="PTHR43320:SF2">
    <property type="entry name" value="2-DEHYDRO-3-DEOXYGLUCONOKINASE_2-DEHYDRO-3-DEOXYGALACTONOKINASE"/>
    <property type="match status" value="1"/>
</dbReference>
<accession>A0A062UIF6</accession>
<dbReference type="EMBL" id="AWFG01000030">
    <property type="protein sequence ID" value="KCZ57503.1"/>
    <property type="molecule type" value="Genomic_DNA"/>
</dbReference>
<dbReference type="InterPro" id="IPR029056">
    <property type="entry name" value="Ribokinase-like"/>
</dbReference>
<dbReference type="PATRIC" id="fig|1280947.3.peg.2154"/>